<dbReference type="PANTHER" id="PTHR48047:SF237">
    <property type="entry name" value="UDP-GLYCOSYLTRANSFERASE 73C3-LIKE"/>
    <property type="match status" value="1"/>
</dbReference>
<proteinExistence type="inferred from homology"/>
<organism evidence="6 7">
    <name type="scientific">Xanthoceras sorbifolium</name>
    <dbReference type="NCBI Taxonomy" id="99658"/>
    <lineage>
        <taxon>Eukaryota</taxon>
        <taxon>Viridiplantae</taxon>
        <taxon>Streptophyta</taxon>
        <taxon>Embryophyta</taxon>
        <taxon>Tracheophyta</taxon>
        <taxon>Spermatophyta</taxon>
        <taxon>Magnoliopsida</taxon>
        <taxon>eudicotyledons</taxon>
        <taxon>Gunneridae</taxon>
        <taxon>Pentapetalae</taxon>
        <taxon>rosids</taxon>
        <taxon>malvids</taxon>
        <taxon>Sapindales</taxon>
        <taxon>Sapindaceae</taxon>
        <taxon>Xanthoceroideae</taxon>
        <taxon>Xanthoceras</taxon>
    </lineage>
</organism>
<evidence type="ECO:0000313" key="7">
    <source>
        <dbReference type="Proteomes" id="UP000827721"/>
    </source>
</evidence>
<evidence type="ECO:0000256" key="2">
    <source>
        <dbReference type="ARBA" id="ARBA00022676"/>
    </source>
</evidence>
<dbReference type="CDD" id="cd03784">
    <property type="entry name" value="GT1_Gtf-like"/>
    <property type="match status" value="1"/>
</dbReference>
<dbReference type="EC" id="2.4.1.-" evidence="5"/>
<accession>A0ABQ8HAI3</accession>
<gene>
    <name evidence="6" type="ORF">JRO89_XS12G0019000</name>
</gene>
<comment type="similarity">
    <text evidence="1 4">Belongs to the UDP-glycosyltransferase family.</text>
</comment>
<dbReference type="PROSITE" id="PS00375">
    <property type="entry name" value="UDPGT"/>
    <property type="match status" value="1"/>
</dbReference>
<reference evidence="6 7" key="1">
    <citation type="submission" date="2021-02" db="EMBL/GenBank/DDBJ databases">
        <title>Plant Genome Project.</title>
        <authorList>
            <person name="Zhang R.-G."/>
        </authorList>
    </citation>
    <scope>NUCLEOTIDE SEQUENCE [LARGE SCALE GENOMIC DNA]</scope>
    <source>
        <tissue evidence="6">Leaves</tissue>
    </source>
</reference>
<dbReference type="Pfam" id="PF00201">
    <property type="entry name" value="UDPGT"/>
    <property type="match status" value="1"/>
</dbReference>
<evidence type="ECO:0000256" key="1">
    <source>
        <dbReference type="ARBA" id="ARBA00009995"/>
    </source>
</evidence>
<evidence type="ECO:0000313" key="6">
    <source>
        <dbReference type="EMBL" id="KAH7553498.1"/>
    </source>
</evidence>
<dbReference type="Proteomes" id="UP000827721">
    <property type="component" value="Unassembled WGS sequence"/>
</dbReference>
<keyword evidence="3 4" id="KW-0808">Transferase</keyword>
<dbReference type="InterPro" id="IPR035595">
    <property type="entry name" value="UDP_glycos_trans_CS"/>
</dbReference>
<evidence type="ECO:0000256" key="3">
    <source>
        <dbReference type="ARBA" id="ARBA00022679"/>
    </source>
</evidence>
<dbReference type="EMBL" id="JAFEMO010000012">
    <property type="protein sequence ID" value="KAH7553498.1"/>
    <property type="molecule type" value="Genomic_DNA"/>
</dbReference>
<evidence type="ECO:0000256" key="4">
    <source>
        <dbReference type="RuleBase" id="RU003718"/>
    </source>
</evidence>
<protein>
    <recommendedName>
        <fullName evidence="5">Glycosyltransferase</fullName>
        <ecNumber evidence="5">2.4.1.-</ecNumber>
    </recommendedName>
</protein>
<name>A0ABQ8HAI3_9ROSI</name>
<dbReference type="Gene3D" id="3.40.50.2000">
    <property type="entry name" value="Glycogen Phosphorylase B"/>
    <property type="match status" value="2"/>
</dbReference>
<evidence type="ECO:0000256" key="5">
    <source>
        <dbReference type="RuleBase" id="RU362057"/>
    </source>
</evidence>
<sequence>MPLMSPGHLIPMVDMARILAKHGVTVSIVTTPLNAIRFSSTIERAVESGLSIQLLQLRFPSVEAGLPEGCETVDKLPSRDLIENFFHATSLLQQPFEQLFDRLQPPPSCIISGKNLPWTANTASKFKIPLIFFDGMSCFAFSCTHKLEVSKAHESNSMFESFVVPGLAHRIELTKSQLPEALNPPSSQGHLKKVCDHVRSVEHEAEAIVVNTFEELETEYVKEYKRVKGNNVWCIGPVSACNKLNLDKAERGEKASVDEKLCLKWLDSWEPGSVIYACLGSICGLTTHQLVELGLGLEASNIPFIWVIRGGEKSDGLEKWILQEGFEERTKGRGLVIWGWSPQVLILSHPSIGGFLTHCGWNSTLEGLSAGVPLVTCPLFAEQFINEKLVVEVLGIGASVGVEAAVTWGLEDKFGLLMKREQVKEAIEKVMDKGEEGEERRKRARELGEMAKCAVEQGGSSYLNMEKLIQYVLQQTMSQKF</sequence>
<comment type="caution">
    <text evidence="6">The sequence shown here is derived from an EMBL/GenBank/DDBJ whole genome shotgun (WGS) entry which is preliminary data.</text>
</comment>
<dbReference type="InterPro" id="IPR002213">
    <property type="entry name" value="UDP_glucos_trans"/>
</dbReference>
<keyword evidence="7" id="KW-1185">Reference proteome</keyword>
<keyword evidence="2 4" id="KW-0328">Glycosyltransferase</keyword>
<dbReference type="PANTHER" id="PTHR48047">
    <property type="entry name" value="GLYCOSYLTRANSFERASE"/>
    <property type="match status" value="1"/>
</dbReference>
<dbReference type="SUPFAM" id="SSF53756">
    <property type="entry name" value="UDP-Glycosyltransferase/glycogen phosphorylase"/>
    <property type="match status" value="1"/>
</dbReference>